<proteinExistence type="predicted"/>
<evidence type="ECO:0000256" key="1">
    <source>
        <dbReference type="SAM" id="Phobius"/>
    </source>
</evidence>
<keyword evidence="3" id="KW-1185">Reference proteome</keyword>
<dbReference type="RefSeq" id="WP_091150068.1">
    <property type="nucleotide sequence ID" value="NZ_FNAI01000006.1"/>
</dbReference>
<reference evidence="2 3" key="1">
    <citation type="submission" date="2016-10" db="EMBL/GenBank/DDBJ databases">
        <authorList>
            <person name="de Groot N.N."/>
        </authorList>
    </citation>
    <scope>NUCLEOTIDE SEQUENCE [LARGE SCALE GENOMIC DNA]</scope>
    <source>
        <strain evidence="2 3">47C3B</strain>
    </source>
</reference>
<keyword evidence="1" id="KW-0812">Transmembrane</keyword>
<name>A0A1G7CYM4_9SPHI</name>
<dbReference type="EMBL" id="FNAI01000006">
    <property type="protein sequence ID" value="SDE44432.1"/>
    <property type="molecule type" value="Genomic_DNA"/>
</dbReference>
<keyword evidence="1" id="KW-0472">Membrane</keyword>
<organism evidence="2 3">
    <name type="scientific">Mucilaginibacter pineti</name>
    <dbReference type="NCBI Taxonomy" id="1391627"/>
    <lineage>
        <taxon>Bacteria</taxon>
        <taxon>Pseudomonadati</taxon>
        <taxon>Bacteroidota</taxon>
        <taxon>Sphingobacteriia</taxon>
        <taxon>Sphingobacteriales</taxon>
        <taxon>Sphingobacteriaceae</taxon>
        <taxon>Mucilaginibacter</taxon>
    </lineage>
</organism>
<dbReference type="OrthoDB" id="680456at2"/>
<protein>
    <submittedName>
        <fullName evidence="2">Uncharacterized protein</fullName>
    </submittedName>
</protein>
<accession>A0A1G7CYM4</accession>
<dbReference type="STRING" id="1391627.SAMN05216464_106158"/>
<dbReference type="Proteomes" id="UP000199072">
    <property type="component" value="Unassembled WGS sequence"/>
</dbReference>
<feature type="transmembrane region" description="Helical" evidence="1">
    <location>
        <begin position="114"/>
        <end position="131"/>
    </location>
</feature>
<keyword evidence="1" id="KW-1133">Transmembrane helix</keyword>
<evidence type="ECO:0000313" key="3">
    <source>
        <dbReference type="Proteomes" id="UP000199072"/>
    </source>
</evidence>
<dbReference type="AlphaFoldDB" id="A0A1G7CYM4"/>
<sequence>MKPKEIEMDEQSLISVLKDMLEQDIKTQQFMETQKDELQKRDLKIEQLVLQIENIRVEAPKPDLSEMVAAIDSGYQNIVSAIEKRPKPIQRSWRILLFPETNAREYYRIVFSRFFFWGLIFTIVIYVASFINKSIDAYQAHQYNKDGNICISAWYDLYRQSGKAQRKEMDKALKRAAKENE</sequence>
<evidence type="ECO:0000313" key="2">
    <source>
        <dbReference type="EMBL" id="SDE44432.1"/>
    </source>
</evidence>
<gene>
    <name evidence="2" type="ORF">SAMN05216464_106158</name>
</gene>